<dbReference type="GO" id="GO:0008270">
    <property type="term" value="F:zinc ion binding"/>
    <property type="evidence" value="ECO:0007669"/>
    <property type="project" value="UniProtKB-KW"/>
</dbReference>
<organism evidence="8 9">
    <name type="scientific">Trichophyton rubrum</name>
    <name type="common">Athlete's foot fungus</name>
    <name type="synonym">Epidermophyton rubrum</name>
    <dbReference type="NCBI Taxonomy" id="5551"/>
    <lineage>
        <taxon>Eukaryota</taxon>
        <taxon>Fungi</taxon>
        <taxon>Dikarya</taxon>
        <taxon>Ascomycota</taxon>
        <taxon>Pezizomycotina</taxon>
        <taxon>Eurotiomycetes</taxon>
        <taxon>Eurotiomycetidae</taxon>
        <taxon>Onygenales</taxon>
        <taxon>Arthrodermataceae</taxon>
        <taxon>Trichophyton</taxon>
    </lineage>
</organism>
<evidence type="ECO:0000256" key="1">
    <source>
        <dbReference type="ARBA" id="ARBA00022723"/>
    </source>
</evidence>
<dbReference type="Proteomes" id="UP000243015">
    <property type="component" value="Unassembled WGS sequence"/>
</dbReference>
<proteinExistence type="predicted"/>
<keyword evidence="3 6" id="KW-0863">Zinc-finger</keyword>
<evidence type="ECO:0000256" key="6">
    <source>
        <dbReference type="PROSITE-ProRule" id="PRU00134"/>
    </source>
</evidence>
<dbReference type="SUPFAM" id="SSF144232">
    <property type="entry name" value="HIT/MYND zinc finger-like"/>
    <property type="match status" value="1"/>
</dbReference>
<sequence>MSRPGREAPSEVLNPPRQLVPFVYEGLCGVRHPGVNGGDGLKFAFAEFAPRAICLPGFGHSPESAHLACRFVANLAARHHADLLAMRPWDCQFCGIKASTFNLVVVSFLSPEAGTIDPIRRSVWGYGVPICRTAGSCDQKAGRLTAELRDTYISGLATPPSPSCMMCGSTEGLMLCSGCKVVRYCSLECRREHHSVHKKDCRAAQREKLRDKIQEHLLRQRESHFSKFKVPNTHVLTNAFAEDNVLAPTPLSSRPLAPEKERMELSKRPWWSSVKILDNNGSGSISGITMGLDWSSSVVTRRNIVGKAVMNTSFGGSFSATMSHATENRDESQGSPASPNGVCTVTASSLADAPASFSSYSFIVDYYVPGVDITTRLTVMDL</sequence>
<evidence type="ECO:0000259" key="7">
    <source>
        <dbReference type="PROSITE" id="PS50865"/>
    </source>
</evidence>
<dbReference type="VEuPathDB" id="FungiDB:TERG_12284"/>
<dbReference type="Pfam" id="PF01753">
    <property type="entry name" value="zf-MYND"/>
    <property type="match status" value="1"/>
</dbReference>
<reference evidence="8 9" key="1">
    <citation type="submission" date="2016-05" db="EMBL/GenBank/DDBJ databases">
        <title>Genome sequencing of Trichophyton rubrum CMCC(F)T1i isolated from hair.</title>
        <authorList>
            <person name="Zhan P."/>
            <person name="Tao Y."/>
            <person name="Liu W."/>
        </authorList>
    </citation>
    <scope>NUCLEOTIDE SEQUENCE [LARGE SCALE GENOMIC DNA]</scope>
    <source>
        <strain evidence="9">CMCC(F)T1i</strain>
    </source>
</reference>
<dbReference type="SUPFAM" id="SSF52743">
    <property type="entry name" value="Subtilisin-like"/>
    <property type="match status" value="1"/>
</dbReference>
<dbReference type="Gene3D" id="6.10.140.2220">
    <property type="match status" value="1"/>
</dbReference>
<dbReference type="PROSITE" id="PS01360">
    <property type="entry name" value="ZF_MYND_1"/>
    <property type="match status" value="1"/>
</dbReference>
<dbReference type="PROSITE" id="PS50865">
    <property type="entry name" value="ZF_MYND_2"/>
    <property type="match status" value="1"/>
</dbReference>
<gene>
    <name evidence="8" type="ORF">A7C99_4929</name>
</gene>
<accession>A0A178EVY9</accession>
<feature type="domain" description="MYND-type" evidence="7">
    <location>
        <begin position="164"/>
        <end position="201"/>
    </location>
</feature>
<dbReference type="InterPro" id="IPR002893">
    <property type="entry name" value="Znf_MYND"/>
</dbReference>
<name>A0A178EVY9_TRIRU</name>
<dbReference type="GO" id="GO:0004252">
    <property type="term" value="F:serine-type endopeptidase activity"/>
    <property type="evidence" value="ECO:0007669"/>
    <property type="project" value="InterPro"/>
</dbReference>
<keyword evidence="1" id="KW-0479">Metal-binding</keyword>
<comment type="caution">
    <text evidence="8">The sequence shown here is derived from an EMBL/GenBank/DDBJ whole genome shotgun (WGS) entry which is preliminary data.</text>
</comment>
<dbReference type="VEuPathDB" id="FungiDB:TERG_05430"/>
<protein>
    <recommendedName>
        <fullName evidence="7">MYND-type domain-containing protein</fullName>
    </recommendedName>
</protein>
<evidence type="ECO:0000256" key="5">
    <source>
        <dbReference type="ARBA" id="ARBA00023145"/>
    </source>
</evidence>
<dbReference type="AlphaFoldDB" id="A0A178EVY9"/>
<evidence type="ECO:0000256" key="3">
    <source>
        <dbReference type="ARBA" id="ARBA00022771"/>
    </source>
</evidence>
<dbReference type="Gene3D" id="3.40.50.200">
    <property type="entry name" value="Peptidase S8/S53 domain"/>
    <property type="match status" value="1"/>
</dbReference>
<evidence type="ECO:0000313" key="9">
    <source>
        <dbReference type="Proteomes" id="UP000243015"/>
    </source>
</evidence>
<evidence type="ECO:0000256" key="4">
    <source>
        <dbReference type="ARBA" id="ARBA00022833"/>
    </source>
</evidence>
<dbReference type="InterPro" id="IPR036852">
    <property type="entry name" value="Peptidase_S8/S53_dom_sf"/>
</dbReference>
<evidence type="ECO:0000256" key="2">
    <source>
        <dbReference type="ARBA" id="ARBA00022729"/>
    </source>
</evidence>
<evidence type="ECO:0000313" key="8">
    <source>
        <dbReference type="EMBL" id="OAL64270.1"/>
    </source>
</evidence>
<keyword evidence="4" id="KW-0862">Zinc</keyword>
<dbReference type="GO" id="GO:0006508">
    <property type="term" value="P:proteolysis"/>
    <property type="evidence" value="ECO:0007669"/>
    <property type="project" value="InterPro"/>
</dbReference>
<keyword evidence="5" id="KW-0865">Zymogen</keyword>
<keyword evidence="2" id="KW-0732">Signal</keyword>
<dbReference type="EMBL" id="LHPM01000017">
    <property type="protein sequence ID" value="OAL64270.1"/>
    <property type="molecule type" value="Genomic_DNA"/>
</dbReference>